<keyword evidence="3" id="KW-1185">Reference proteome</keyword>
<name>A0ABD3XQS9_SINWO</name>
<proteinExistence type="predicted"/>
<protein>
    <submittedName>
        <fullName evidence="2">Uncharacterized protein</fullName>
    </submittedName>
</protein>
<dbReference type="EMBL" id="JBJQND010000001">
    <property type="protein sequence ID" value="KAL3887926.1"/>
    <property type="molecule type" value="Genomic_DNA"/>
</dbReference>
<reference evidence="2 3" key="1">
    <citation type="submission" date="2024-11" db="EMBL/GenBank/DDBJ databases">
        <title>Chromosome-level genome assembly of the freshwater bivalve Anodonta woodiana.</title>
        <authorList>
            <person name="Chen X."/>
        </authorList>
    </citation>
    <scope>NUCLEOTIDE SEQUENCE [LARGE SCALE GENOMIC DNA]</scope>
    <source>
        <strain evidence="2">MN2024</strain>
        <tissue evidence="2">Gills</tissue>
    </source>
</reference>
<evidence type="ECO:0000313" key="3">
    <source>
        <dbReference type="Proteomes" id="UP001634394"/>
    </source>
</evidence>
<feature type="chain" id="PRO_5044759998" evidence="1">
    <location>
        <begin position="19"/>
        <end position="178"/>
    </location>
</feature>
<feature type="signal peptide" evidence="1">
    <location>
        <begin position="1"/>
        <end position="18"/>
    </location>
</feature>
<evidence type="ECO:0000313" key="2">
    <source>
        <dbReference type="EMBL" id="KAL3887926.1"/>
    </source>
</evidence>
<dbReference type="AlphaFoldDB" id="A0ABD3XQS9"/>
<gene>
    <name evidence="2" type="ORF">ACJMK2_000311</name>
</gene>
<keyword evidence="1" id="KW-0732">Signal</keyword>
<dbReference type="Proteomes" id="UP001634394">
    <property type="component" value="Unassembled WGS sequence"/>
</dbReference>
<comment type="caution">
    <text evidence="2">The sequence shown here is derived from an EMBL/GenBank/DDBJ whole genome shotgun (WGS) entry which is preliminary data.</text>
</comment>
<sequence>MAFTILCLILLQFPCIETHEEDYDLYASVNNTVRDTSQEKNRFTAGNTRCRADHSCGRYDEEFSWCYTDSGWEHCCEGPCLQVGDEEHPRMECTTGPTFAYCGSSGDKAADGTQCISSHPCGTHGGTRYDYYWCYDENRNKKYCCSPFDECSPKNSRKHWCTVKILMLDTWSHCKPKE</sequence>
<evidence type="ECO:0000256" key="1">
    <source>
        <dbReference type="SAM" id="SignalP"/>
    </source>
</evidence>
<organism evidence="2 3">
    <name type="scientific">Sinanodonta woodiana</name>
    <name type="common">Chinese pond mussel</name>
    <name type="synonym">Anodonta woodiana</name>
    <dbReference type="NCBI Taxonomy" id="1069815"/>
    <lineage>
        <taxon>Eukaryota</taxon>
        <taxon>Metazoa</taxon>
        <taxon>Spiralia</taxon>
        <taxon>Lophotrochozoa</taxon>
        <taxon>Mollusca</taxon>
        <taxon>Bivalvia</taxon>
        <taxon>Autobranchia</taxon>
        <taxon>Heteroconchia</taxon>
        <taxon>Palaeoheterodonta</taxon>
        <taxon>Unionida</taxon>
        <taxon>Unionoidea</taxon>
        <taxon>Unionidae</taxon>
        <taxon>Unioninae</taxon>
        <taxon>Sinanodonta</taxon>
    </lineage>
</organism>
<accession>A0ABD3XQS9</accession>